<dbReference type="GO" id="GO:0005829">
    <property type="term" value="C:cytosol"/>
    <property type="evidence" value="ECO:0007669"/>
    <property type="project" value="TreeGrafter"/>
</dbReference>
<organism evidence="17 18">
    <name type="scientific">Spirodela intermedia</name>
    <name type="common">Intermediate duckweed</name>
    <dbReference type="NCBI Taxonomy" id="51605"/>
    <lineage>
        <taxon>Eukaryota</taxon>
        <taxon>Viridiplantae</taxon>
        <taxon>Streptophyta</taxon>
        <taxon>Embryophyta</taxon>
        <taxon>Tracheophyta</taxon>
        <taxon>Spermatophyta</taxon>
        <taxon>Magnoliopsida</taxon>
        <taxon>Liliopsida</taxon>
        <taxon>Araceae</taxon>
        <taxon>Lemnoideae</taxon>
        <taxon>Spirodela</taxon>
    </lineage>
</organism>
<dbReference type="Pfam" id="PF00205">
    <property type="entry name" value="TPP_enzyme_M"/>
    <property type="match status" value="1"/>
</dbReference>
<dbReference type="InterPro" id="IPR047213">
    <property type="entry name" value="TPP_PYR_PDC_IPDC-like"/>
</dbReference>
<dbReference type="FunFam" id="3.40.50.1220:FF:000009">
    <property type="entry name" value="Pyruvate decarboxylase 1"/>
    <property type="match status" value="1"/>
</dbReference>
<dbReference type="InterPro" id="IPR047214">
    <property type="entry name" value="TPP_PDC_IPDC"/>
</dbReference>
<dbReference type="Pfam" id="PF02775">
    <property type="entry name" value="TPP_enzyme_C"/>
    <property type="match status" value="1"/>
</dbReference>
<dbReference type="SUPFAM" id="SSF52467">
    <property type="entry name" value="DHS-like NAD/FAD-binding domain"/>
    <property type="match status" value="1"/>
</dbReference>
<evidence type="ECO:0000256" key="8">
    <source>
        <dbReference type="ARBA" id="ARBA00022793"/>
    </source>
</evidence>
<evidence type="ECO:0000256" key="2">
    <source>
        <dbReference type="ARBA" id="ARBA00001920"/>
    </source>
</evidence>
<evidence type="ECO:0000256" key="6">
    <source>
        <dbReference type="ARBA" id="ARBA00013202"/>
    </source>
</evidence>
<evidence type="ECO:0000256" key="11">
    <source>
        <dbReference type="ARBA" id="ARBA00023239"/>
    </source>
</evidence>
<feature type="domain" description="Thiamine pyrophosphate enzyme TPP-binding" evidence="15">
    <location>
        <begin position="449"/>
        <end position="574"/>
    </location>
</feature>
<keyword evidence="11" id="KW-0456">Lyase</keyword>
<keyword evidence="8" id="KW-0210">Decarboxylase</keyword>
<dbReference type="EMBL" id="LR746275">
    <property type="protein sequence ID" value="CAA7406258.1"/>
    <property type="molecule type" value="Genomic_DNA"/>
</dbReference>
<dbReference type="CDD" id="cd02005">
    <property type="entry name" value="TPP_PDC_IPDC"/>
    <property type="match status" value="1"/>
</dbReference>
<dbReference type="InterPro" id="IPR011766">
    <property type="entry name" value="TPP_enzyme_TPP-bd"/>
</dbReference>
<dbReference type="Gene3D" id="3.40.50.970">
    <property type="match status" value="2"/>
</dbReference>
<dbReference type="GO" id="GO:0000287">
    <property type="term" value="F:magnesium ion binding"/>
    <property type="evidence" value="ECO:0007669"/>
    <property type="project" value="InterPro"/>
</dbReference>
<dbReference type="Pfam" id="PF02776">
    <property type="entry name" value="TPP_enzyme_N"/>
    <property type="match status" value="1"/>
</dbReference>
<keyword evidence="7 12" id="KW-0479">Metal-binding</keyword>
<evidence type="ECO:0000256" key="13">
    <source>
        <dbReference type="RuleBase" id="RU362132"/>
    </source>
</evidence>
<evidence type="ECO:0000256" key="9">
    <source>
        <dbReference type="ARBA" id="ARBA00022842"/>
    </source>
</evidence>
<evidence type="ECO:0000313" key="18">
    <source>
        <dbReference type="Proteomes" id="UP000663760"/>
    </source>
</evidence>
<dbReference type="Proteomes" id="UP000663760">
    <property type="component" value="Chromosome 12"/>
</dbReference>
<keyword evidence="10 13" id="KW-0786">Thiamine pyrophosphate</keyword>
<dbReference type="OrthoDB" id="3970464at2759"/>
<evidence type="ECO:0000259" key="15">
    <source>
        <dbReference type="Pfam" id="PF02775"/>
    </source>
</evidence>
<name>A0A7I8LAE1_SPIIN</name>
<comment type="cofactor">
    <cofactor evidence="12">
        <name>Mg(2+)</name>
        <dbReference type="ChEBI" id="CHEBI:18420"/>
    </cofactor>
    <text evidence="12">Binds 1 Mg(2+) per subunit.</text>
</comment>
<dbReference type="InterPro" id="IPR029035">
    <property type="entry name" value="DHS-like_NAD/FAD-binding_dom"/>
</dbReference>
<evidence type="ECO:0000256" key="4">
    <source>
        <dbReference type="ARBA" id="ARBA00007812"/>
    </source>
</evidence>
<gene>
    <name evidence="17" type="ORF">SI8410_12016936</name>
</gene>
<comment type="catalytic activity">
    <reaction evidence="1">
        <text>a 2-oxocarboxylate + H(+) = an aldehyde + CO2</text>
        <dbReference type="Rhea" id="RHEA:11628"/>
        <dbReference type="ChEBI" id="CHEBI:15378"/>
        <dbReference type="ChEBI" id="CHEBI:16526"/>
        <dbReference type="ChEBI" id="CHEBI:17478"/>
        <dbReference type="ChEBI" id="CHEBI:35179"/>
        <dbReference type="EC" id="4.1.1.1"/>
    </reaction>
</comment>
<dbReference type="FunFam" id="3.40.50.970:FF:000021">
    <property type="entry name" value="Pyruvate decarboxylase 1"/>
    <property type="match status" value="1"/>
</dbReference>
<evidence type="ECO:0000256" key="1">
    <source>
        <dbReference type="ARBA" id="ARBA00001041"/>
    </source>
</evidence>
<dbReference type="GO" id="GO:0036293">
    <property type="term" value="P:response to decreased oxygen levels"/>
    <property type="evidence" value="ECO:0007669"/>
    <property type="project" value="UniProtKB-ARBA"/>
</dbReference>
<dbReference type="PANTHER" id="PTHR43452">
    <property type="entry name" value="PYRUVATE DECARBOXYLASE"/>
    <property type="match status" value="1"/>
</dbReference>
<dbReference type="SUPFAM" id="SSF52518">
    <property type="entry name" value="Thiamin diphosphate-binding fold (THDP-binding)"/>
    <property type="match status" value="2"/>
</dbReference>
<comment type="similarity">
    <text evidence="4 13">Belongs to the TPP enzyme family.</text>
</comment>
<dbReference type="InterPro" id="IPR029061">
    <property type="entry name" value="THDP-binding"/>
</dbReference>
<evidence type="ECO:0000256" key="12">
    <source>
        <dbReference type="PIRSR" id="PIRSR036565-2"/>
    </source>
</evidence>
<keyword evidence="9 12" id="KW-0460">Magnesium</keyword>
<reference evidence="17" key="1">
    <citation type="submission" date="2020-02" db="EMBL/GenBank/DDBJ databases">
        <authorList>
            <person name="Scholz U."/>
            <person name="Mascher M."/>
            <person name="Fiebig A."/>
        </authorList>
    </citation>
    <scope>NUCLEOTIDE SEQUENCE</scope>
</reference>
<feature type="binding site" evidence="12">
    <location>
        <position position="509"/>
    </location>
    <ligand>
        <name>Mg(2+)</name>
        <dbReference type="ChEBI" id="CHEBI:18420"/>
    </ligand>
</feature>
<dbReference type="GO" id="GO:0030976">
    <property type="term" value="F:thiamine pyrophosphate binding"/>
    <property type="evidence" value="ECO:0007669"/>
    <property type="project" value="InterPro"/>
</dbReference>
<protein>
    <recommendedName>
        <fullName evidence="6">pyruvate decarboxylase</fullName>
        <ecNumber evidence="6">4.1.1.1</ecNumber>
    </recommendedName>
</protein>
<dbReference type="EC" id="4.1.1.1" evidence="6"/>
<dbReference type="CDD" id="cd07038">
    <property type="entry name" value="TPP_PYR_PDC_IPDC_like"/>
    <property type="match status" value="1"/>
</dbReference>
<dbReference type="PANTHER" id="PTHR43452:SF6">
    <property type="entry name" value="PYRUVATE DECARBOXYLASE 2"/>
    <property type="match status" value="1"/>
</dbReference>
<feature type="binding site" evidence="12">
    <location>
        <position position="480"/>
    </location>
    <ligand>
        <name>Mg(2+)</name>
        <dbReference type="ChEBI" id="CHEBI:18420"/>
    </ligand>
</feature>
<dbReference type="InterPro" id="IPR012110">
    <property type="entry name" value="PDC/IPDC-like"/>
</dbReference>
<comment type="cofactor">
    <cofactor evidence="3">
        <name>thiamine diphosphate</name>
        <dbReference type="ChEBI" id="CHEBI:58937"/>
    </cofactor>
</comment>
<evidence type="ECO:0000259" key="16">
    <source>
        <dbReference type="Pfam" id="PF02776"/>
    </source>
</evidence>
<dbReference type="Gene3D" id="3.40.50.1220">
    <property type="entry name" value="TPP-binding domain"/>
    <property type="match status" value="1"/>
</dbReference>
<dbReference type="GO" id="GO:0004737">
    <property type="term" value="F:pyruvate decarboxylase activity"/>
    <property type="evidence" value="ECO:0007669"/>
    <property type="project" value="UniProtKB-EC"/>
</dbReference>
<evidence type="ECO:0000256" key="3">
    <source>
        <dbReference type="ARBA" id="ARBA00001964"/>
    </source>
</evidence>
<dbReference type="InterPro" id="IPR012000">
    <property type="entry name" value="Thiamin_PyroP_enz_cen_dom"/>
</dbReference>
<sequence>MDTHIGGFDVVKAPSIDVGALPSNNCHTVSPSSSPVSQAEATLGRHIARRLVQIGVTDVFTVPGDFNLTLLDHLIAEPGLTNIGCCNELNAGYAADGYARSRGVGACVVTFTVGGLSILNAIAGAYSENLPVICIAGGPNSNDYGTSRILHHTIGLPDFSQELRCFQTVTCYQAIVNNLDDAHEQIDTAISTALKESKPVYISVSCNLAAIPHPTFSRDPVPFYLSPRVSNPAGLEAAVQAAADFLNKAVKPVMVGGPKLRVAKATEAFVELADTSGYAVSVMPSAKGLVPEHLPRFIGTYWGAVSTAFCAEIVESADAYLFAGPIFNDYSSVGYSLLLKKEKAIIVQPERVVIANGPTFGCVLMKDFLFALSKRLNKNTTAFENYQRIHVPAGVPLECGPDEPLRVNVLFKHVQEMLSGGTAVVAETGDSWFNCQKLRLPEGCGYEFQMQYGSIGWSVGATLGYAQAAKNKRVIAFIGDGSFQVTAQDVSTMLRAQQNPIIFLINNGGYTIEVEIHDGPYNVIKNWNYTGLVDAIHNGQGKCWTTKVRYEKELTEAIETAVEVKKDCLCFIEVIVHKDDTSKELLEWGSRVSAANSRPPNPQ</sequence>
<feature type="binding site" evidence="12">
    <location>
        <position position="507"/>
    </location>
    <ligand>
        <name>Mg(2+)</name>
        <dbReference type="ChEBI" id="CHEBI:18420"/>
    </ligand>
</feature>
<evidence type="ECO:0000256" key="10">
    <source>
        <dbReference type="ARBA" id="ARBA00023052"/>
    </source>
</evidence>
<evidence type="ECO:0000256" key="7">
    <source>
        <dbReference type="ARBA" id="ARBA00022723"/>
    </source>
</evidence>
<proteinExistence type="inferred from homology"/>
<evidence type="ECO:0000313" key="17">
    <source>
        <dbReference type="EMBL" id="CAA7406258.1"/>
    </source>
</evidence>
<comment type="subunit">
    <text evidence="5">Homotetramer.</text>
</comment>
<keyword evidence="18" id="KW-1185">Reference proteome</keyword>
<evidence type="ECO:0000256" key="5">
    <source>
        <dbReference type="ARBA" id="ARBA00011881"/>
    </source>
</evidence>
<dbReference type="FunFam" id="3.40.50.970:FF:000017">
    <property type="entry name" value="pyruvate decarboxylase 1"/>
    <property type="match status" value="1"/>
</dbReference>
<dbReference type="InterPro" id="IPR012001">
    <property type="entry name" value="Thiamin_PyroP_enz_TPP-bd_dom"/>
</dbReference>
<comment type="cofactor">
    <cofactor evidence="2">
        <name>a metal cation</name>
        <dbReference type="ChEBI" id="CHEBI:25213"/>
    </cofactor>
</comment>
<dbReference type="PIRSF" id="PIRSF036565">
    <property type="entry name" value="Pyruvt_ip_decrb"/>
    <property type="match status" value="1"/>
</dbReference>
<feature type="domain" description="Thiamine pyrophosphate enzyme central" evidence="14">
    <location>
        <begin position="239"/>
        <end position="354"/>
    </location>
</feature>
<dbReference type="GO" id="GO:0000949">
    <property type="term" value="P:aromatic amino acid family catabolic process to alcohol via Ehrlich pathway"/>
    <property type="evidence" value="ECO:0007669"/>
    <property type="project" value="TreeGrafter"/>
</dbReference>
<accession>A0A7I8LAE1</accession>
<feature type="domain" description="Thiamine pyrophosphate enzyme N-terminal TPP-binding" evidence="16">
    <location>
        <begin position="42"/>
        <end position="151"/>
    </location>
</feature>
<dbReference type="GO" id="GO:0006950">
    <property type="term" value="P:response to stress"/>
    <property type="evidence" value="ECO:0007669"/>
    <property type="project" value="UniProtKB-ARBA"/>
</dbReference>
<dbReference type="AlphaFoldDB" id="A0A7I8LAE1"/>
<evidence type="ECO:0000259" key="14">
    <source>
        <dbReference type="Pfam" id="PF00205"/>
    </source>
</evidence>